<evidence type="ECO:0000313" key="2">
    <source>
        <dbReference type="Proteomes" id="UP000887581"/>
    </source>
</evidence>
<feature type="compositionally biased region" description="Polar residues" evidence="1">
    <location>
        <begin position="73"/>
        <end position="95"/>
    </location>
</feature>
<evidence type="ECO:0000256" key="1">
    <source>
        <dbReference type="SAM" id="MobiDB-lite"/>
    </source>
</evidence>
<evidence type="ECO:0000313" key="3">
    <source>
        <dbReference type="WBParaSite" id="sdigi.contig431.g8265.t1"/>
    </source>
</evidence>
<organism evidence="2 3">
    <name type="scientific">Setaria digitata</name>
    <dbReference type="NCBI Taxonomy" id="48799"/>
    <lineage>
        <taxon>Eukaryota</taxon>
        <taxon>Metazoa</taxon>
        <taxon>Ecdysozoa</taxon>
        <taxon>Nematoda</taxon>
        <taxon>Chromadorea</taxon>
        <taxon>Rhabditida</taxon>
        <taxon>Spirurina</taxon>
        <taxon>Spiruromorpha</taxon>
        <taxon>Filarioidea</taxon>
        <taxon>Setariidae</taxon>
        <taxon>Setaria</taxon>
    </lineage>
</organism>
<sequence length="95" mass="11120">MSHYYTYTIEPLQGRQFTQRNFISLPEKASKYSNRAVTLNERFSIIERGYVLVPDLKDKKYDFQRNVNVVPRKTTTQQSQKPEKTSNGATSEVKK</sequence>
<dbReference type="WBParaSite" id="sdigi.contig431.g8265.t1">
    <property type="protein sequence ID" value="sdigi.contig431.g8265.t1"/>
    <property type="gene ID" value="sdigi.contig431.g8265"/>
</dbReference>
<accession>A0A915PXW1</accession>
<proteinExistence type="predicted"/>
<reference evidence="3" key="1">
    <citation type="submission" date="2022-11" db="UniProtKB">
        <authorList>
            <consortium name="WormBaseParasite"/>
        </authorList>
    </citation>
    <scope>IDENTIFICATION</scope>
</reference>
<feature type="region of interest" description="Disordered" evidence="1">
    <location>
        <begin position="68"/>
        <end position="95"/>
    </location>
</feature>
<dbReference type="Proteomes" id="UP000887581">
    <property type="component" value="Unplaced"/>
</dbReference>
<name>A0A915PXW1_9BILA</name>
<protein>
    <submittedName>
        <fullName evidence="3">Uncharacterized protein</fullName>
    </submittedName>
</protein>
<keyword evidence="2" id="KW-1185">Reference proteome</keyword>
<dbReference type="AlphaFoldDB" id="A0A915PXW1"/>